<sequence length="332" mass="37056">MYDDTAVRWITLAQPPGARCPIRFDFTLDDMAQDSGAEQTTIVLHDLDTRQLSVRVTGFTWNHAALTRLVSEHGRTVNDHRVIDGYVRLGKLAKSANAANEAVSRMLHIVERVEQGTIGRRILDAVYRKPAPAAVLPTTNASQPTSPRPFPDTFRVNPQTMTLTTDQRASLELGLANHPIAEIQAAVGTGKTVLGAIIAGLLVQRKQGPLIVTATTNNAVAHFANTMLSIEEFRNVRLLRYLSEAAFLDESPSTPVNIHEILKSLPNDFGESLNEEQRELRSRYRRGRLIYEQYARNPDRAMQMLGSEIDEYILAEQDVPECVKKVVTIMFK</sequence>
<accession>A0AAN8J1I9</accession>
<evidence type="ECO:0000313" key="2">
    <source>
        <dbReference type="Proteomes" id="UP001331761"/>
    </source>
</evidence>
<evidence type="ECO:0000313" key="1">
    <source>
        <dbReference type="EMBL" id="KAK5975184.1"/>
    </source>
</evidence>
<keyword evidence="2" id="KW-1185">Reference proteome</keyword>
<comment type="caution">
    <text evidence="1">The sequence shown here is derived from an EMBL/GenBank/DDBJ whole genome shotgun (WGS) entry which is preliminary data.</text>
</comment>
<dbReference type="EMBL" id="WIXE01013337">
    <property type="protein sequence ID" value="KAK5975184.1"/>
    <property type="molecule type" value="Genomic_DNA"/>
</dbReference>
<dbReference type="InterPro" id="IPR027417">
    <property type="entry name" value="P-loop_NTPase"/>
</dbReference>
<dbReference type="Gene3D" id="3.40.50.300">
    <property type="entry name" value="P-loop containing nucleotide triphosphate hydrolases"/>
    <property type="match status" value="1"/>
</dbReference>
<gene>
    <name evidence="1" type="ORF">GCK32_015656</name>
</gene>
<name>A0AAN8J1I9_TRICO</name>
<protein>
    <submittedName>
        <fullName evidence="1">Uncharacterized protein</fullName>
    </submittedName>
</protein>
<proteinExistence type="predicted"/>
<dbReference type="Proteomes" id="UP001331761">
    <property type="component" value="Unassembled WGS sequence"/>
</dbReference>
<dbReference type="AlphaFoldDB" id="A0AAN8J1I9"/>
<feature type="non-terminal residue" evidence="1">
    <location>
        <position position="332"/>
    </location>
</feature>
<reference evidence="1 2" key="1">
    <citation type="submission" date="2019-10" db="EMBL/GenBank/DDBJ databases">
        <title>Assembly and Annotation for the nematode Trichostrongylus colubriformis.</title>
        <authorList>
            <person name="Martin J."/>
        </authorList>
    </citation>
    <scope>NUCLEOTIDE SEQUENCE [LARGE SCALE GENOMIC DNA]</scope>
    <source>
        <strain evidence="1">G859</strain>
        <tissue evidence="1">Whole worm</tissue>
    </source>
</reference>
<dbReference type="SUPFAM" id="SSF52540">
    <property type="entry name" value="P-loop containing nucleoside triphosphate hydrolases"/>
    <property type="match status" value="1"/>
</dbReference>
<organism evidence="1 2">
    <name type="scientific">Trichostrongylus colubriformis</name>
    <name type="common">Black scour worm</name>
    <dbReference type="NCBI Taxonomy" id="6319"/>
    <lineage>
        <taxon>Eukaryota</taxon>
        <taxon>Metazoa</taxon>
        <taxon>Ecdysozoa</taxon>
        <taxon>Nematoda</taxon>
        <taxon>Chromadorea</taxon>
        <taxon>Rhabditida</taxon>
        <taxon>Rhabditina</taxon>
        <taxon>Rhabditomorpha</taxon>
        <taxon>Strongyloidea</taxon>
        <taxon>Trichostrongylidae</taxon>
        <taxon>Trichostrongylus</taxon>
    </lineage>
</organism>